<dbReference type="InterPro" id="IPR050194">
    <property type="entry name" value="Glycosyltransferase_grp1"/>
</dbReference>
<evidence type="ECO:0000313" key="3">
    <source>
        <dbReference type="Proteomes" id="UP000010792"/>
    </source>
</evidence>
<dbReference type="KEGG" id="rht:NT26_3348"/>
<evidence type="ECO:0000259" key="1">
    <source>
        <dbReference type="Pfam" id="PF00534"/>
    </source>
</evidence>
<feature type="domain" description="Glycosyl transferase family 1" evidence="1">
    <location>
        <begin position="217"/>
        <end position="376"/>
    </location>
</feature>
<keyword evidence="3" id="KW-1185">Reference proteome</keyword>
<dbReference type="EMBL" id="FO082820">
    <property type="protein sequence ID" value="CCF21071.1"/>
    <property type="molecule type" value="Genomic_DNA"/>
</dbReference>
<keyword evidence="2" id="KW-0808">Transferase</keyword>
<dbReference type="GO" id="GO:0016757">
    <property type="term" value="F:glycosyltransferase activity"/>
    <property type="evidence" value="ECO:0007669"/>
    <property type="project" value="InterPro"/>
</dbReference>
<proteinExistence type="predicted"/>
<dbReference type="InterPro" id="IPR001296">
    <property type="entry name" value="Glyco_trans_1"/>
</dbReference>
<dbReference type="Gene3D" id="3.40.50.2000">
    <property type="entry name" value="Glycogen Phosphorylase B"/>
    <property type="match status" value="2"/>
</dbReference>
<accession>L0NJR5</accession>
<evidence type="ECO:0000313" key="2">
    <source>
        <dbReference type="EMBL" id="CCF21071.1"/>
    </source>
</evidence>
<dbReference type="SUPFAM" id="SSF53756">
    <property type="entry name" value="UDP-Glycosyltransferase/glycogen phosphorylase"/>
    <property type="match status" value="1"/>
</dbReference>
<dbReference type="STRING" id="1125847.NT26_3348"/>
<dbReference type="PANTHER" id="PTHR45947">
    <property type="entry name" value="SULFOQUINOVOSYL TRANSFERASE SQD2"/>
    <property type="match status" value="1"/>
</dbReference>
<name>L0NJR5_9HYPH</name>
<dbReference type="Pfam" id="PF00534">
    <property type="entry name" value="Glycos_transf_1"/>
    <property type="match status" value="1"/>
</dbReference>
<reference evidence="2 3" key="1">
    <citation type="journal article" date="2013" name="Genome Biol. Evol.">
        <title>Life in an arsenic-containing gold mine: genome and physiology of the autotrophic arsenite-oxidizing bacterium rhizobium sp. NT-26.</title>
        <authorList>
            <person name="Andres J."/>
            <person name="Arsene-Ploetze F."/>
            <person name="Barbe V."/>
            <person name="Brochier-Armanet C."/>
            <person name="Cleiss-Arnold J."/>
            <person name="Coppee J.Y."/>
            <person name="Dillies M.A."/>
            <person name="Geist"/>
            <person name="L"/>
            <person name="Joublin A."/>
            <person name="Koechler S."/>
            <person name="Lassalle F."/>
            <person name="Marchal M."/>
            <person name="Medigue C."/>
            <person name="Muller D."/>
            <person name="Nesme X."/>
            <person name="Plewniak F."/>
            <person name="Proux C."/>
            <person name="Ramirez-Bahena M.H."/>
            <person name="Schenowitz C."/>
            <person name="Sismeiro O."/>
            <person name="Vallenet D."/>
            <person name="Santini J.M."/>
            <person name="Bertin P.N."/>
        </authorList>
    </citation>
    <scope>NUCLEOTIDE SEQUENCE [LARGE SCALE GENOMIC DNA]</scope>
    <source>
        <strain evidence="2 3">NT-26</strain>
    </source>
</reference>
<dbReference type="AlphaFoldDB" id="L0NJR5"/>
<dbReference type="PANTHER" id="PTHR45947:SF15">
    <property type="entry name" value="TEICHURONIC ACID BIOSYNTHESIS GLYCOSYLTRANSFERASE TUAC-RELATED"/>
    <property type="match status" value="1"/>
</dbReference>
<dbReference type="OrthoDB" id="9790710at2"/>
<gene>
    <name evidence="2" type="ORF">NT26_3348</name>
</gene>
<protein>
    <submittedName>
        <fullName evidence="2">Glycosyl transferase, group 1 family protein</fullName>
    </submittedName>
</protein>
<dbReference type="Proteomes" id="UP000010792">
    <property type="component" value="Chromosome"/>
</dbReference>
<organism evidence="2 3">
    <name type="scientific">Pseudorhizobium banfieldiae</name>
    <dbReference type="NCBI Taxonomy" id="1125847"/>
    <lineage>
        <taxon>Bacteria</taxon>
        <taxon>Pseudomonadati</taxon>
        <taxon>Pseudomonadota</taxon>
        <taxon>Alphaproteobacteria</taxon>
        <taxon>Hyphomicrobiales</taxon>
        <taxon>Rhizobiaceae</taxon>
        <taxon>Rhizobium/Agrobacterium group</taxon>
        <taxon>Pseudorhizobium</taxon>
    </lineage>
</organism>
<sequence length="431" mass="48150">MQIGYFTNQYPTVSHTFIRREIQALEQRGHVVQRLAVRPSRTTVIDPDDIAEANLTHYILDLRALVLLGCVARIFFRAPLRSMRALMLMVNLATRNGNSYARHMAYLLEGMVLASWCRRYALEHLHVHFGTNPAAVALVAHAITEVPFSMTVHGPEEFDRPEALSLSDKIAAAAFVVAVSSYGRSQLLRWVPMDCWKKIHVVRCGVGDDYLNAASTVQGENRRLVTVGRLSEQKGHFILLDAAAKLRAQGIPFHFTIVGEGPLRRDIERRINQLGLDDCIELLGAATQDQVKEQLLRARALVLPSLAEGLPVVLMESMALGRPVLATFIAGIPELVTPDVGWLVPAGDVKSLARALRHILTLDPHALMVCGEAARHRIRERHDVREAAHLLERLITAHRAQPASIERGKDARDLAGRKWNVTLWRTKSLKR</sequence>